<dbReference type="SMART" id="SM00354">
    <property type="entry name" value="HTH_LACI"/>
    <property type="match status" value="1"/>
</dbReference>
<dbReference type="Pfam" id="PF00356">
    <property type="entry name" value="LacI"/>
    <property type="match status" value="1"/>
</dbReference>
<evidence type="ECO:0000259" key="4">
    <source>
        <dbReference type="PROSITE" id="PS50932"/>
    </source>
</evidence>
<evidence type="ECO:0000256" key="2">
    <source>
        <dbReference type="ARBA" id="ARBA00023125"/>
    </source>
</evidence>
<dbReference type="PANTHER" id="PTHR30146">
    <property type="entry name" value="LACI-RELATED TRANSCRIPTIONAL REPRESSOR"/>
    <property type="match status" value="1"/>
</dbReference>
<dbReference type="SUPFAM" id="SSF47413">
    <property type="entry name" value="lambda repressor-like DNA-binding domains"/>
    <property type="match status" value="1"/>
</dbReference>
<dbReference type="PROSITE" id="PS50932">
    <property type="entry name" value="HTH_LACI_2"/>
    <property type="match status" value="1"/>
</dbReference>
<proteinExistence type="predicted"/>
<dbReference type="Gene3D" id="1.10.260.40">
    <property type="entry name" value="lambda repressor-like DNA-binding domains"/>
    <property type="match status" value="1"/>
</dbReference>
<keyword evidence="3" id="KW-0804">Transcription</keyword>
<dbReference type="CDD" id="cd19977">
    <property type="entry name" value="PBP1_EndR-like"/>
    <property type="match status" value="1"/>
</dbReference>
<feature type="domain" description="HTH lacI-type" evidence="4">
    <location>
        <begin position="4"/>
        <end position="61"/>
    </location>
</feature>
<evidence type="ECO:0000256" key="1">
    <source>
        <dbReference type="ARBA" id="ARBA00023015"/>
    </source>
</evidence>
<dbReference type="PANTHER" id="PTHR30146:SF109">
    <property type="entry name" value="HTH-TYPE TRANSCRIPTIONAL REGULATOR GALS"/>
    <property type="match status" value="1"/>
</dbReference>
<organism evidence="5 6">
    <name type="scientific">Pontibacter qinzhouensis</name>
    <dbReference type="NCBI Taxonomy" id="2603253"/>
    <lineage>
        <taxon>Bacteria</taxon>
        <taxon>Pseudomonadati</taxon>
        <taxon>Bacteroidota</taxon>
        <taxon>Cytophagia</taxon>
        <taxon>Cytophagales</taxon>
        <taxon>Hymenobacteraceae</taxon>
        <taxon>Pontibacter</taxon>
    </lineage>
</organism>
<protein>
    <submittedName>
        <fullName evidence="5">LacI family transcriptional regulator</fullName>
    </submittedName>
</protein>
<comment type="caution">
    <text evidence="5">The sequence shown here is derived from an EMBL/GenBank/DDBJ whole genome shotgun (WGS) entry which is preliminary data.</text>
</comment>
<dbReference type="AlphaFoldDB" id="A0A5C8IJ32"/>
<evidence type="ECO:0000313" key="5">
    <source>
        <dbReference type="EMBL" id="TXK21064.1"/>
    </source>
</evidence>
<evidence type="ECO:0000256" key="3">
    <source>
        <dbReference type="ARBA" id="ARBA00023163"/>
    </source>
</evidence>
<reference evidence="5 6" key="1">
    <citation type="submission" date="2019-08" db="EMBL/GenBank/DDBJ databases">
        <authorList>
            <person name="Shi S."/>
        </authorList>
    </citation>
    <scope>NUCLEOTIDE SEQUENCE [LARGE SCALE GENOMIC DNA]</scope>
    <source>
        <strain evidence="5 6">GY10130</strain>
    </source>
</reference>
<dbReference type="InterPro" id="IPR010982">
    <property type="entry name" value="Lambda_DNA-bd_dom_sf"/>
</dbReference>
<dbReference type="Gene3D" id="3.40.50.2300">
    <property type="match status" value="2"/>
</dbReference>
<dbReference type="InterPro" id="IPR028082">
    <property type="entry name" value="Peripla_BP_I"/>
</dbReference>
<name>A0A5C8IJ32_9BACT</name>
<dbReference type="Pfam" id="PF13377">
    <property type="entry name" value="Peripla_BP_3"/>
    <property type="match status" value="1"/>
</dbReference>
<dbReference type="InterPro" id="IPR046335">
    <property type="entry name" value="LacI/GalR-like_sensor"/>
</dbReference>
<keyword evidence="1" id="KW-0805">Transcription regulation</keyword>
<dbReference type="Proteomes" id="UP000321926">
    <property type="component" value="Unassembled WGS sequence"/>
</dbReference>
<evidence type="ECO:0000313" key="6">
    <source>
        <dbReference type="Proteomes" id="UP000321926"/>
    </source>
</evidence>
<dbReference type="OrthoDB" id="891936at2"/>
<dbReference type="InterPro" id="IPR000843">
    <property type="entry name" value="HTH_LacI"/>
</dbReference>
<accession>A0A5C8IJ32</accession>
<dbReference type="EMBL" id="VRTY01000178">
    <property type="protein sequence ID" value="TXK21064.1"/>
    <property type="molecule type" value="Genomic_DNA"/>
</dbReference>
<dbReference type="CDD" id="cd01392">
    <property type="entry name" value="HTH_LacI"/>
    <property type="match status" value="1"/>
</dbReference>
<dbReference type="GO" id="GO:0000976">
    <property type="term" value="F:transcription cis-regulatory region binding"/>
    <property type="evidence" value="ECO:0007669"/>
    <property type="project" value="TreeGrafter"/>
</dbReference>
<keyword evidence="2" id="KW-0238">DNA-binding</keyword>
<sequence length="342" mass="38314">MKKVSLKDIAERLNVSKTTVSFVLNGKAKENHISEAMTQKILHYAKEVGYMPNQLAKGLRTGETKILGVMVEDISDPFFSSITRTIEEQAYQKGYKIVYCSTENDPVKTKELLEVYKSRQVDGFIIAPPPGVEQEVQSLLDSGLPLVLFDRYFPNIPTANVVVDNLASAHRAAQHLVFNNYRQIAFITLDSEQNQMQERLTGYMKAMDENEQKHHIRKIPFDMPYSQVVQTIEAYLGQHPFIDAVLFSTSYLADGGLEAIKNLNLRIPHDMGVVVFDDEKLFRLFTPSITAVAQPIKEIASTAVDLLLNQITSGQKQLVNKTTILPATLLERDSSVAALAKP</sequence>
<keyword evidence="6" id="KW-1185">Reference proteome</keyword>
<dbReference type="RefSeq" id="WP_147924242.1">
    <property type="nucleotide sequence ID" value="NZ_VRTY01000178.1"/>
</dbReference>
<gene>
    <name evidence="5" type="ORF">FVR03_23640</name>
</gene>
<dbReference type="SUPFAM" id="SSF53822">
    <property type="entry name" value="Periplasmic binding protein-like I"/>
    <property type="match status" value="1"/>
</dbReference>
<dbReference type="GO" id="GO:0003700">
    <property type="term" value="F:DNA-binding transcription factor activity"/>
    <property type="evidence" value="ECO:0007669"/>
    <property type="project" value="TreeGrafter"/>
</dbReference>